<dbReference type="PROSITE" id="PS50240">
    <property type="entry name" value="TRYPSIN_DOM"/>
    <property type="match status" value="1"/>
</dbReference>
<evidence type="ECO:0000259" key="4">
    <source>
        <dbReference type="PROSITE" id="PS50240"/>
    </source>
</evidence>
<comment type="caution">
    <text evidence="5">The sequence shown here is derived from an EMBL/GenBank/DDBJ whole genome shotgun (WGS) entry which is preliminary data.</text>
</comment>
<dbReference type="AlphaFoldDB" id="A0A7X4LM56"/>
<evidence type="ECO:0000256" key="1">
    <source>
        <dbReference type="ARBA" id="ARBA00007664"/>
    </source>
</evidence>
<dbReference type="InterPro" id="IPR001254">
    <property type="entry name" value="Trypsin_dom"/>
</dbReference>
<dbReference type="PROSITE" id="PS00135">
    <property type="entry name" value="TRYPSIN_SER"/>
    <property type="match status" value="1"/>
</dbReference>
<comment type="similarity">
    <text evidence="1">Belongs to the peptidase S1 family.</text>
</comment>
<dbReference type="PANTHER" id="PTHR24276:SF91">
    <property type="entry name" value="AT26814P-RELATED"/>
    <property type="match status" value="1"/>
</dbReference>
<dbReference type="PROSITE" id="PS00134">
    <property type="entry name" value="TRYPSIN_HIS"/>
    <property type="match status" value="1"/>
</dbReference>
<dbReference type="PANTHER" id="PTHR24276">
    <property type="entry name" value="POLYSERASE-RELATED"/>
    <property type="match status" value="1"/>
</dbReference>
<evidence type="ECO:0000256" key="2">
    <source>
        <dbReference type="ARBA" id="ARBA00023157"/>
    </source>
</evidence>
<evidence type="ECO:0000313" key="5">
    <source>
        <dbReference type="EMBL" id="MZI94530.1"/>
    </source>
</evidence>
<gene>
    <name evidence="5" type="ORF">F9817_15135</name>
</gene>
<name>A0A7X4LM56_9VIBR</name>
<dbReference type="GO" id="GO:0004252">
    <property type="term" value="F:serine-type endopeptidase activity"/>
    <property type="evidence" value="ECO:0007669"/>
    <property type="project" value="InterPro"/>
</dbReference>
<reference evidence="5 6" key="1">
    <citation type="submission" date="2019-10" db="EMBL/GenBank/DDBJ databases">
        <title>Vibrio sp. nov. isolated from a shrimp pond.</title>
        <authorList>
            <person name="Gomez-Gil B."/>
            <person name="Enciso-Ibarra J."/>
            <person name="Enciso-Ibarra K."/>
            <person name="Bolan-Mejia C."/>
        </authorList>
    </citation>
    <scope>NUCLEOTIDE SEQUENCE [LARGE SCALE GENOMIC DNA]</scope>
    <source>
        <strain evidence="5 6">CAIM 722</strain>
    </source>
</reference>
<dbReference type="Gene3D" id="2.40.10.10">
    <property type="entry name" value="Trypsin-like serine proteases"/>
    <property type="match status" value="1"/>
</dbReference>
<dbReference type="GO" id="GO:0006508">
    <property type="term" value="P:proteolysis"/>
    <property type="evidence" value="ECO:0007669"/>
    <property type="project" value="UniProtKB-KW"/>
</dbReference>
<dbReference type="InterPro" id="IPR018114">
    <property type="entry name" value="TRYPSIN_HIS"/>
</dbReference>
<dbReference type="InterPro" id="IPR009003">
    <property type="entry name" value="Peptidase_S1_PA"/>
</dbReference>
<sequence length="369" mass="40050">MLNSWVIRVLAALCINLLIIQTSVALTFSPTILNGTETSLEKLPFQVKIYTYFNKGDYIYTYLCGGTIIDDDTVLTAAHCVDKSSDSYDFQGVKVVYLDYTNSVQKSVLVTPTYIKSSSSWTGSLTNSNDYAAIYSSGTFANSKKIKIASTAEMTAMYNQFSNSYVANQDNEGNVQASGYGEDEEGNSDDELNRVLMAGIPASTCLGIKVSGSIYSGSYPSSNDYICATTTDESINYGTCSGDSGGPLIWKDPDHSSDADYGVRLVGISSYVSTDTGDNCNFTDDDDHAGFTNINFFKDDINSDIGDLKGDSSYDFSSLSLTYSFDSDPMLSANKYDSDDEDDSNSGGGSMGSWLLILLPLALLRRRRI</sequence>
<accession>A0A7X4LM56</accession>
<evidence type="ECO:0000256" key="3">
    <source>
        <dbReference type="RuleBase" id="RU363034"/>
    </source>
</evidence>
<protein>
    <submittedName>
        <fullName evidence="5">Trypsin-like serine protease</fullName>
    </submittedName>
</protein>
<dbReference type="NCBIfam" id="TIGR03501">
    <property type="entry name" value="GlyGly_CTERM"/>
    <property type="match status" value="1"/>
</dbReference>
<keyword evidence="3" id="KW-0720">Serine protease</keyword>
<dbReference type="InterPro" id="IPR033116">
    <property type="entry name" value="TRYPSIN_SER"/>
</dbReference>
<feature type="domain" description="Peptidase S1" evidence="4">
    <location>
        <begin position="32"/>
        <end position="306"/>
    </location>
</feature>
<keyword evidence="3" id="KW-0378">Hydrolase</keyword>
<proteinExistence type="inferred from homology"/>
<dbReference type="InterPro" id="IPR050430">
    <property type="entry name" value="Peptidase_S1"/>
</dbReference>
<keyword evidence="2" id="KW-1015">Disulfide bond</keyword>
<dbReference type="Pfam" id="PF00089">
    <property type="entry name" value="Trypsin"/>
    <property type="match status" value="1"/>
</dbReference>
<dbReference type="InterPro" id="IPR043504">
    <property type="entry name" value="Peptidase_S1_PA_chymotrypsin"/>
</dbReference>
<dbReference type="EMBL" id="WEKT01000031">
    <property type="protein sequence ID" value="MZI94530.1"/>
    <property type="molecule type" value="Genomic_DNA"/>
</dbReference>
<organism evidence="5 6">
    <name type="scientific">Vibrio eleionomae</name>
    <dbReference type="NCBI Taxonomy" id="2653505"/>
    <lineage>
        <taxon>Bacteria</taxon>
        <taxon>Pseudomonadati</taxon>
        <taxon>Pseudomonadota</taxon>
        <taxon>Gammaproteobacteria</taxon>
        <taxon>Vibrionales</taxon>
        <taxon>Vibrionaceae</taxon>
        <taxon>Vibrio</taxon>
    </lineage>
</organism>
<dbReference type="SUPFAM" id="SSF50494">
    <property type="entry name" value="Trypsin-like serine proteases"/>
    <property type="match status" value="1"/>
</dbReference>
<dbReference type="RefSeq" id="WP_161157042.1">
    <property type="nucleotide sequence ID" value="NZ_WEKT01000031.1"/>
</dbReference>
<evidence type="ECO:0000313" key="6">
    <source>
        <dbReference type="Proteomes" id="UP000462621"/>
    </source>
</evidence>
<dbReference type="InterPro" id="IPR001314">
    <property type="entry name" value="Peptidase_S1A"/>
</dbReference>
<keyword evidence="6" id="KW-1185">Reference proteome</keyword>
<dbReference type="SMART" id="SM00020">
    <property type="entry name" value="Tryp_SPc"/>
    <property type="match status" value="1"/>
</dbReference>
<dbReference type="PRINTS" id="PR00722">
    <property type="entry name" value="CHYMOTRYPSIN"/>
</dbReference>
<keyword evidence="3 5" id="KW-0645">Protease</keyword>
<dbReference type="InterPro" id="IPR020008">
    <property type="entry name" value="GlyGly_CTERM"/>
</dbReference>
<dbReference type="Proteomes" id="UP000462621">
    <property type="component" value="Unassembled WGS sequence"/>
</dbReference>